<accession>A0ABW0SQU4</accession>
<dbReference type="InterPro" id="IPR050179">
    <property type="entry name" value="Trans_hexapeptide_repeat"/>
</dbReference>
<dbReference type="Pfam" id="PF00132">
    <property type="entry name" value="Hexapep"/>
    <property type="match status" value="1"/>
</dbReference>
<dbReference type="PANTHER" id="PTHR43300">
    <property type="entry name" value="ACETYLTRANSFERASE"/>
    <property type="match status" value="1"/>
</dbReference>
<evidence type="ECO:0000313" key="5">
    <source>
        <dbReference type="EMBL" id="MFC5571465.1"/>
    </source>
</evidence>
<dbReference type="InterPro" id="IPR018357">
    <property type="entry name" value="Hexapep_transf_CS"/>
</dbReference>
<dbReference type="EC" id="2.3.1.-" evidence="5"/>
<dbReference type="CDD" id="cd03349">
    <property type="entry name" value="LbH_XAT"/>
    <property type="match status" value="1"/>
</dbReference>
<keyword evidence="2 5" id="KW-0808">Transferase</keyword>
<evidence type="ECO:0000256" key="1">
    <source>
        <dbReference type="ARBA" id="ARBA00007274"/>
    </source>
</evidence>
<dbReference type="GO" id="GO:0016746">
    <property type="term" value="F:acyltransferase activity"/>
    <property type="evidence" value="ECO:0007669"/>
    <property type="project" value="UniProtKB-KW"/>
</dbReference>
<dbReference type="Proteomes" id="UP001596036">
    <property type="component" value="Unassembled WGS sequence"/>
</dbReference>
<comment type="caution">
    <text evidence="5">The sequence shown here is derived from an EMBL/GenBank/DDBJ whole genome shotgun (WGS) entry which is preliminary data.</text>
</comment>
<organism evidence="5 6">
    <name type="scientific">Lysobacter yangpyeongensis</name>
    <dbReference type="NCBI Taxonomy" id="346182"/>
    <lineage>
        <taxon>Bacteria</taxon>
        <taxon>Pseudomonadati</taxon>
        <taxon>Pseudomonadota</taxon>
        <taxon>Gammaproteobacteria</taxon>
        <taxon>Lysobacterales</taxon>
        <taxon>Lysobacteraceae</taxon>
        <taxon>Lysobacter</taxon>
    </lineage>
</organism>
<evidence type="ECO:0000256" key="2">
    <source>
        <dbReference type="ARBA" id="ARBA00022679"/>
    </source>
</evidence>
<keyword evidence="3" id="KW-0677">Repeat</keyword>
<evidence type="ECO:0000256" key="4">
    <source>
        <dbReference type="ARBA" id="ARBA00023315"/>
    </source>
</evidence>
<dbReference type="PANTHER" id="PTHR43300:SF11">
    <property type="entry name" value="ACETYLTRANSFERASE RV3034C-RELATED"/>
    <property type="match status" value="1"/>
</dbReference>
<evidence type="ECO:0000313" key="6">
    <source>
        <dbReference type="Proteomes" id="UP001596036"/>
    </source>
</evidence>
<dbReference type="PROSITE" id="PS00101">
    <property type="entry name" value="HEXAPEP_TRANSFERASES"/>
    <property type="match status" value="1"/>
</dbReference>
<keyword evidence="6" id="KW-1185">Reference proteome</keyword>
<evidence type="ECO:0000256" key="3">
    <source>
        <dbReference type="ARBA" id="ARBA00022737"/>
    </source>
</evidence>
<proteinExistence type="inferred from homology"/>
<name>A0ABW0SQU4_9GAMM</name>
<dbReference type="RefSeq" id="WP_386756095.1">
    <property type="nucleotide sequence ID" value="NZ_JBHSNM010000008.1"/>
</dbReference>
<dbReference type="InterPro" id="IPR011004">
    <property type="entry name" value="Trimer_LpxA-like_sf"/>
</dbReference>
<dbReference type="SUPFAM" id="SSF51161">
    <property type="entry name" value="Trimeric LpxA-like enzymes"/>
    <property type="match status" value="1"/>
</dbReference>
<gene>
    <name evidence="5" type="ORF">ACFPN1_15500</name>
</gene>
<dbReference type="EMBL" id="JBHSNM010000008">
    <property type="protein sequence ID" value="MFC5571465.1"/>
    <property type="molecule type" value="Genomic_DNA"/>
</dbReference>
<dbReference type="InterPro" id="IPR001451">
    <property type="entry name" value="Hexapep"/>
</dbReference>
<comment type="similarity">
    <text evidence="1">Belongs to the transferase hexapeptide repeat family.</text>
</comment>
<dbReference type="Gene3D" id="2.160.10.10">
    <property type="entry name" value="Hexapeptide repeat proteins"/>
    <property type="match status" value="1"/>
</dbReference>
<protein>
    <submittedName>
        <fullName evidence="5">CatB-related O-acetyltransferase</fullName>
        <ecNumber evidence="5">2.3.1.-</ecNumber>
    </submittedName>
</protein>
<reference evidence="6" key="1">
    <citation type="journal article" date="2019" name="Int. J. Syst. Evol. Microbiol.">
        <title>The Global Catalogue of Microorganisms (GCM) 10K type strain sequencing project: providing services to taxonomists for standard genome sequencing and annotation.</title>
        <authorList>
            <consortium name="The Broad Institute Genomics Platform"/>
            <consortium name="The Broad Institute Genome Sequencing Center for Infectious Disease"/>
            <person name="Wu L."/>
            <person name="Ma J."/>
        </authorList>
    </citation>
    <scope>NUCLEOTIDE SEQUENCE [LARGE SCALE GENOMIC DNA]</scope>
    <source>
        <strain evidence="6">KACC 11407</strain>
    </source>
</reference>
<keyword evidence="4 5" id="KW-0012">Acyltransferase</keyword>
<sequence>MKRDDEFAGAAGEMIRKPKVVNGRGNGWVIFAEPNASINNCEIYGASYFGFASYINSGILRAYVQVGRYCSIGRNVSLGLGTHNFRGLSTSPFFEMQVGAGQQRLASTEPKRRVIIGHDVWIGDNVLVNSGVRIGNGAIVAAGSVVSKDVGDFEIVGGVPAKVIRRRFPDEVCDQLTELKWWELHPSRLSQAVVPDINETIVRLRDIDRCEAFFPERYEKLFPPNP</sequence>